<reference evidence="17 18" key="1">
    <citation type="submission" date="2020-10" db="EMBL/GenBank/DDBJ databases">
        <title>Ramlibacter sp. HM2 16S ribosomal RNA gene Genome sequencing and assembly.</title>
        <authorList>
            <person name="Kang M."/>
        </authorList>
    </citation>
    <scope>NUCLEOTIDE SEQUENCE [LARGE SCALE GENOMIC DNA]</scope>
    <source>
        <strain evidence="17 18">HM2</strain>
    </source>
</reference>
<dbReference type="InterPro" id="IPR000014">
    <property type="entry name" value="PAS"/>
</dbReference>
<keyword evidence="6" id="KW-0812">Transmembrane</keyword>
<dbReference type="InterPro" id="IPR003594">
    <property type="entry name" value="HATPase_dom"/>
</dbReference>
<keyword evidence="5" id="KW-0808">Transferase</keyword>
<dbReference type="InterPro" id="IPR013767">
    <property type="entry name" value="PAS_fold"/>
</dbReference>
<dbReference type="EC" id="2.7.13.3" evidence="3"/>
<evidence type="ECO:0000256" key="8">
    <source>
        <dbReference type="ARBA" id="ARBA00022777"/>
    </source>
</evidence>
<keyword evidence="8" id="KW-0418">Kinase</keyword>
<evidence type="ECO:0000259" key="15">
    <source>
        <dbReference type="PROSITE" id="PS50112"/>
    </source>
</evidence>
<dbReference type="PANTHER" id="PTHR42878:SF7">
    <property type="entry name" value="SENSOR HISTIDINE KINASE GLRK"/>
    <property type="match status" value="1"/>
</dbReference>
<dbReference type="SUPFAM" id="SSF47384">
    <property type="entry name" value="Homodimeric domain of signal transducing histidine kinase"/>
    <property type="match status" value="1"/>
</dbReference>
<dbReference type="InterPro" id="IPR003660">
    <property type="entry name" value="HAMP_dom"/>
</dbReference>
<evidence type="ECO:0000256" key="13">
    <source>
        <dbReference type="SAM" id="Coils"/>
    </source>
</evidence>
<keyword evidence="12" id="KW-0472">Membrane</keyword>
<feature type="domain" description="Histidine kinase" evidence="14">
    <location>
        <begin position="529"/>
        <end position="747"/>
    </location>
</feature>
<dbReference type="PROSITE" id="PS50885">
    <property type="entry name" value="HAMP"/>
    <property type="match status" value="1"/>
</dbReference>
<dbReference type="SUPFAM" id="SSF158472">
    <property type="entry name" value="HAMP domain-like"/>
    <property type="match status" value="1"/>
</dbReference>
<evidence type="ECO:0000256" key="2">
    <source>
        <dbReference type="ARBA" id="ARBA00004141"/>
    </source>
</evidence>
<evidence type="ECO:0000256" key="7">
    <source>
        <dbReference type="ARBA" id="ARBA00022741"/>
    </source>
</evidence>
<feature type="domain" description="HAMP" evidence="16">
    <location>
        <begin position="315"/>
        <end position="367"/>
    </location>
</feature>
<keyword evidence="9" id="KW-0067">ATP-binding</keyword>
<dbReference type="CDD" id="cd00130">
    <property type="entry name" value="PAS"/>
    <property type="match status" value="1"/>
</dbReference>
<protein>
    <recommendedName>
        <fullName evidence="3">histidine kinase</fullName>
        <ecNumber evidence="3">2.7.13.3</ecNumber>
    </recommendedName>
</protein>
<dbReference type="Gene3D" id="1.10.287.130">
    <property type="match status" value="1"/>
</dbReference>
<evidence type="ECO:0000259" key="16">
    <source>
        <dbReference type="PROSITE" id="PS50885"/>
    </source>
</evidence>
<dbReference type="InterPro" id="IPR036097">
    <property type="entry name" value="HisK_dim/P_sf"/>
</dbReference>
<evidence type="ECO:0000256" key="11">
    <source>
        <dbReference type="ARBA" id="ARBA00023012"/>
    </source>
</evidence>
<evidence type="ECO:0000256" key="12">
    <source>
        <dbReference type="ARBA" id="ARBA00023136"/>
    </source>
</evidence>
<dbReference type="InterPro" id="IPR035965">
    <property type="entry name" value="PAS-like_dom_sf"/>
</dbReference>
<dbReference type="CDD" id="cd00082">
    <property type="entry name" value="HisKA"/>
    <property type="match status" value="1"/>
</dbReference>
<dbReference type="SMART" id="SM00387">
    <property type="entry name" value="HATPase_c"/>
    <property type="match status" value="1"/>
</dbReference>
<dbReference type="Gene3D" id="6.10.340.10">
    <property type="match status" value="1"/>
</dbReference>
<evidence type="ECO:0000259" key="14">
    <source>
        <dbReference type="PROSITE" id="PS50109"/>
    </source>
</evidence>
<name>A0ABR9S3C3_9BURK</name>
<dbReference type="PANTHER" id="PTHR42878">
    <property type="entry name" value="TWO-COMPONENT HISTIDINE KINASE"/>
    <property type="match status" value="1"/>
</dbReference>
<dbReference type="SUPFAM" id="SSF55874">
    <property type="entry name" value="ATPase domain of HSP90 chaperone/DNA topoisomerase II/histidine kinase"/>
    <property type="match status" value="1"/>
</dbReference>
<dbReference type="Pfam" id="PF02518">
    <property type="entry name" value="HATPase_c"/>
    <property type="match status" value="1"/>
</dbReference>
<evidence type="ECO:0000313" key="17">
    <source>
        <dbReference type="EMBL" id="MBE7367968.1"/>
    </source>
</evidence>
<dbReference type="RefSeq" id="WP_193676591.1">
    <property type="nucleotide sequence ID" value="NZ_JADDIV010000003.1"/>
</dbReference>
<evidence type="ECO:0000256" key="6">
    <source>
        <dbReference type="ARBA" id="ARBA00022692"/>
    </source>
</evidence>
<evidence type="ECO:0000256" key="10">
    <source>
        <dbReference type="ARBA" id="ARBA00022989"/>
    </source>
</evidence>
<dbReference type="PRINTS" id="PR00344">
    <property type="entry name" value="BCTRLSENSOR"/>
</dbReference>
<evidence type="ECO:0000313" key="18">
    <source>
        <dbReference type="Proteomes" id="UP000806285"/>
    </source>
</evidence>
<accession>A0ABR9S3C3</accession>
<keyword evidence="11" id="KW-0902">Two-component regulatory system</keyword>
<evidence type="ECO:0000256" key="9">
    <source>
        <dbReference type="ARBA" id="ARBA00022840"/>
    </source>
</evidence>
<dbReference type="Pfam" id="PF00672">
    <property type="entry name" value="HAMP"/>
    <property type="match status" value="1"/>
</dbReference>
<dbReference type="SMART" id="SM00304">
    <property type="entry name" value="HAMP"/>
    <property type="match status" value="1"/>
</dbReference>
<keyword evidence="10" id="KW-1133">Transmembrane helix</keyword>
<evidence type="ECO:0000256" key="3">
    <source>
        <dbReference type="ARBA" id="ARBA00012438"/>
    </source>
</evidence>
<proteinExistence type="predicted"/>
<dbReference type="PROSITE" id="PS50112">
    <property type="entry name" value="PAS"/>
    <property type="match status" value="1"/>
</dbReference>
<organism evidence="17 18">
    <name type="scientific">Ramlibacter pallidus</name>
    <dbReference type="NCBI Taxonomy" id="2780087"/>
    <lineage>
        <taxon>Bacteria</taxon>
        <taxon>Pseudomonadati</taxon>
        <taxon>Pseudomonadota</taxon>
        <taxon>Betaproteobacteria</taxon>
        <taxon>Burkholderiales</taxon>
        <taxon>Comamonadaceae</taxon>
        <taxon>Ramlibacter</taxon>
    </lineage>
</organism>
<keyword evidence="18" id="KW-1185">Reference proteome</keyword>
<dbReference type="Gene3D" id="3.30.450.20">
    <property type="entry name" value="PAS domain"/>
    <property type="match status" value="2"/>
</dbReference>
<dbReference type="PROSITE" id="PS50109">
    <property type="entry name" value="HIS_KIN"/>
    <property type="match status" value="1"/>
</dbReference>
<dbReference type="SUPFAM" id="SSF55785">
    <property type="entry name" value="PYP-like sensor domain (PAS domain)"/>
    <property type="match status" value="1"/>
</dbReference>
<evidence type="ECO:0000256" key="1">
    <source>
        <dbReference type="ARBA" id="ARBA00000085"/>
    </source>
</evidence>
<dbReference type="Proteomes" id="UP000806285">
    <property type="component" value="Unassembled WGS sequence"/>
</dbReference>
<comment type="caution">
    <text evidence="17">The sequence shown here is derived from an EMBL/GenBank/DDBJ whole genome shotgun (WGS) entry which is preliminary data.</text>
</comment>
<dbReference type="SMART" id="SM00388">
    <property type="entry name" value="HisKA"/>
    <property type="match status" value="1"/>
</dbReference>
<keyword evidence="7" id="KW-0547">Nucleotide-binding</keyword>
<evidence type="ECO:0000256" key="4">
    <source>
        <dbReference type="ARBA" id="ARBA00022553"/>
    </source>
</evidence>
<dbReference type="InterPro" id="IPR004358">
    <property type="entry name" value="Sig_transdc_His_kin-like_C"/>
</dbReference>
<dbReference type="NCBIfam" id="TIGR00229">
    <property type="entry name" value="sensory_box"/>
    <property type="match status" value="1"/>
</dbReference>
<sequence length="751" mass="82111">MKRNGRLWTLGKYLAFAFSALSILLTVVLTFVIERTASAGVTASIGANLAELAGQTAGRLDRSMFERYREIQLMSTRVAALKDWNAVQAELDAARDTYRFYAWLGVADEKGVVRAASAGMLKGADVSQRPWFGNALAGVHLGDVHEAVLLAKLLPTSDGEPQRFFDVAFPLRGGGGPTGVLGAHVSWDWAKDVRQTIFGPGRRGEVEPLIVSAEGVVLLGPAALEGRKLELPSLKQAGQGVRGHVIETWPDGKSYLVGHAGSRGFLSSPGLGWRVLVRQDLDVAYEPLRQIQQRVLAWGVTLAVLFSLLGWAAARAVTRPLLELAASARRLAHGGDSEVQPSHAYREVEVLGSSLNAMLAEVREKTALLRALNAELEQRVEQRTMELREAFDRVRANEQRIETIIEGAQDPFIGMDLQGRITDWNTRAEAVFGWKRAEVLGRRVSELLLPARYAASFEAALKGFLASGDTTVVDHPLERTLVDRAGREIEAEIRVGLVRIGEDRFFSAFVHDISQRKEVQRMKDEFISTVSHELRTPLTAIYGSLNLLSSGAAGELPPDAKQLLAISHDSTERLIRLINDMLDLEKIASGKIEYRMAPQPLRALVEQGLRDTQAYADGLRVRLKLDVRAEPRVMADADRIVQVCVNLLSNAAKFSPADAEVDVVVEERDGLARVGVVDRGPGLPPEFHARVFERFAQADSSDRRAKGGTGLGLAICRSIVEAHGGRLAFTSEPNVRTEFFFELPALPSGGA</sequence>
<dbReference type="Pfam" id="PF00512">
    <property type="entry name" value="HisKA"/>
    <property type="match status" value="1"/>
</dbReference>
<evidence type="ECO:0000256" key="5">
    <source>
        <dbReference type="ARBA" id="ARBA00022679"/>
    </source>
</evidence>
<feature type="coiled-coil region" evidence="13">
    <location>
        <begin position="355"/>
        <end position="393"/>
    </location>
</feature>
<dbReference type="InterPro" id="IPR050351">
    <property type="entry name" value="BphY/WalK/GraS-like"/>
</dbReference>
<keyword evidence="4" id="KW-0597">Phosphoprotein</keyword>
<dbReference type="Pfam" id="PF00989">
    <property type="entry name" value="PAS"/>
    <property type="match status" value="1"/>
</dbReference>
<keyword evidence="13" id="KW-0175">Coiled coil</keyword>
<dbReference type="InterPro" id="IPR005467">
    <property type="entry name" value="His_kinase_dom"/>
</dbReference>
<dbReference type="InterPro" id="IPR036890">
    <property type="entry name" value="HATPase_C_sf"/>
</dbReference>
<gene>
    <name evidence="17" type="ORF">IM787_10345</name>
</gene>
<dbReference type="Gene3D" id="3.30.565.10">
    <property type="entry name" value="Histidine kinase-like ATPase, C-terminal domain"/>
    <property type="match status" value="1"/>
</dbReference>
<comment type="subcellular location">
    <subcellularLocation>
        <location evidence="2">Membrane</location>
        <topology evidence="2">Multi-pass membrane protein</topology>
    </subcellularLocation>
</comment>
<dbReference type="EMBL" id="JADDIV010000003">
    <property type="protein sequence ID" value="MBE7367968.1"/>
    <property type="molecule type" value="Genomic_DNA"/>
</dbReference>
<dbReference type="InterPro" id="IPR003661">
    <property type="entry name" value="HisK_dim/P_dom"/>
</dbReference>
<feature type="domain" description="PAS" evidence="15">
    <location>
        <begin position="397"/>
        <end position="468"/>
    </location>
</feature>
<comment type="catalytic activity">
    <reaction evidence="1">
        <text>ATP + protein L-histidine = ADP + protein N-phospho-L-histidine.</text>
        <dbReference type="EC" id="2.7.13.3"/>
    </reaction>
</comment>
<dbReference type="SMART" id="SM00091">
    <property type="entry name" value="PAS"/>
    <property type="match status" value="1"/>
</dbReference>